<protein>
    <recommendedName>
        <fullName evidence="3">Metallo-beta-lactamase superfamily protein</fullName>
    </recommendedName>
</protein>
<evidence type="ECO:0000313" key="1">
    <source>
        <dbReference type="EMBL" id="SMF38642.1"/>
    </source>
</evidence>
<organism evidence="1 2">
    <name type="scientific">Tistlia consotensis USBA 355</name>
    <dbReference type="NCBI Taxonomy" id="560819"/>
    <lineage>
        <taxon>Bacteria</taxon>
        <taxon>Pseudomonadati</taxon>
        <taxon>Pseudomonadota</taxon>
        <taxon>Alphaproteobacteria</taxon>
        <taxon>Rhodospirillales</taxon>
        <taxon>Rhodovibrionaceae</taxon>
        <taxon>Tistlia</taxon>
    </lineage>
</organism>
<reference evidence="1 2" key="1">
    <citation type="submission" date="2017-04" db="EMBL/GenBank/DDBJ databases">
        <authorList>
            <person name="Afonso C.L."/>
            <person name="Miller P.J."/>
            <person name="Scott M.A."/>
            <person name="Spackman E."/>
            <person name="Goraichik I."/>
            <person name="Dimitrov K.M."/>
            <person name="Suarez D.L."/>
            <person name="Swayne D.E."/>
        </authorList>
    </citation>
    <scope>NUCLEOTIDE SEQUENCE [LARGE SCALE GENOMIC DNA]</scope>
    <source>
        <strain evidence="1 2">USBA 355</strain>
    </source>
</reference>
<dbReference type="RefSeq" id="WP_089229571.1">
    <property type="nucleotide sequence ID" value="NZ_FWZX01000013.1"/>
</dbReference>
<evidence type="ECO:0000313" key="2">
    <source>
        <dbReference type="Proteomes" id="UP000192917"/>
    </source>
</evidence>
<dbReference type="InterPro" id="IPR036866">
    <property type="entry name" value="RibonucZ/Hydroxyglut_hydro"/>
</dbReference>
<proteinExistence type="predicted"/>
<dbReference type="EMBL" id="FWZX01000013">
    <property type="protein sequence ID" value="SMF38642.1"/>
    <property type="molecule type" value="Genomic_DNA"/>
</dbReference>
<name>A0A1Y6C0Y7_9PROT</name>
<keyword evidence="2" id="KW-1185">Reference proteome</keyword>
<evidence type="ECO:0008006" key="3">
    <source>
        <dbReference type="Google" id="ProtNLM"/>
    </source>
</evidence>
<dbReference type="Proteomes" id="UP000192917">
    <property type="component" value="Unassembled WGS sequence"/>
</dbReference>
<gene>
    <name evidence="1" type="ORF">SAMN05428998_11353</name>
</gene>
<dbReference type="AlphaFoldDB" id="A0A1Y6C0Y7"/>
<accession>A0A1Y6C0Y7</accession>
<sequence length="620" mass="69252">MPNPMISVPITTRMNAQIAAEQPWPGNLNGNAAEYQPFVAAFDVGQGNCVALFDNGGQICAYVDYGLPGPGNQDTLETYDQLNDDNVPCVCSDPVMILTHWDLDHLGMVEKNRRARTLRWIVPQQELGSRTAKQFYARLLVQILMQRRADIANHPIPVAQRAGLYLWPLGPNGAVVPHRLWTPWGFLERGTGGTGRDLDTNDNGIIASVCVAGYHGDASAWNPDLNGRNRDRPTSEVHDYLPELVDEAARRKLGWATRNNATQTILEFARRHYYDQLIKDLADWVRRQHYPTMAPRLVTEKVWDNLVYWTDALRLQEPESHLQQHVTGLLDQIEDLRILLNVLGEDELVQLAGDDLTVDNIQNHPVVLGTPADQDNGQRFILLPGDNSLFEMPSLKTANPPRYVGLVAVHHGADSWLKDTYDRTAGMVREVFTDGRRYLMNDGRNVRDLIMTPAPPAPGFRRWPWQAPYFAAPARDPLANAGVIGGGRIVYSSGVKPNLDRPYGHPNDGAVLSYLQRGWSSRLDTAERDWRGAGFYYPDWQGGPVPDGPPNPHRAGNVALGWQPDGVHPGTGMTYLWRDVVAFRPQDGGDGDWQVALRGVGGPLVRRCPADLHGEYSFRY</sequence>
<dbReference type="SUPFAM" id="SSF56281">
    <property type="entry name" value="Metallo-hydrolase/oxidoreductase"/>
    <property type="match status" value="1"/>
</dbReference>